<name>A0ABP1FZ94_9CHLO</name>
<feature type="chain" id="PRO_5045313741" evidence="2">
    <location>
        <begin position="23"/>
        <end position="242"/>
    </location>
</feature>
<dbReference type="Proteomes" id="UP001497392">
    <property type="component" value="Unassembled WGS sequence"/>
</dbReference>
<protein>
    <submittedName>
        <fullName evidence="3">G5326 protein</fullName>
    </submittedName>
</protein>
<evidence type="ECO:0000313" key="4">
    <source>
        <dbReference type="Proteomes" id="UP001497392"/>
    </source>
</evidence>
<accession>A0ABP1FZ94</accession>
<organism evidence="3 4">
    <name type="scientific">Coccomyxa viridis</name>
    <dbReference type="NCBI Taxonomy" id="1274662"/>
    <lineage>
        <taxon>Eukaryota</taxon>
        <taxon>Viridiplantae</taxon>
        <taxon>Chlorophyta</taxon>
        <taxon>core chlorophytes</taxon>
        <taxon>Trebouxiophyceae</taxon>
        <taxon>Trebouxiophyceae incertae sedis</taxon>
        <taxon>Coccomyxaceae</taxon>
        <taxon>Coccomyxa</taxon>
    </lineage>
</organism>
<proteinExistence type="predicted"/>
<feature type="region of interest" description="Disordered" evidence="1">
    <location>
        <begin position="47"/>
        <end position="81"/>
    </location>
</feature>
<keyword evidence="2" id="KW-0732">Signal</keyword>
<feature type="compositionally biased region" description="Low complexity" evidence="1">
    <location>
        <begin position="60"/>
        <end position="81"/>
    </location>
</feature>
<keyword evidence="4" id="KW-1185">Reference proteome</keyword>
<evidence type="ECO:0000256" key="2">
    <source>
        <dbReference type="SAM" id="SignalP"/>
    </source>
</evidence>
<evidence type="ECO:0000256" key="1">
    <source>
        <dbReference type="SAM" id="MobiDB-lite"/>
    </source>
</evidence>
<reference evidence="3 4" key="1">
    <citation type="submission" date="2024-06" db="EMBL/GenBank/DDBJ databases">
        <authorList>
            <person name="Kraege A."/>
            <person name="Thomma B."/>
        </authorList>
    </citation>
    <scope>NUCLEOTIDE SEQUENCE [LARGE SCALE GENOMIC DNA]</scope>
</reference>
<feature type="signal peptide" evidence="2">
    <location>
        <begin position="1"/>
        <end position="22"/>
    </location>
</feature>
<gene>
    <name evidence="3" type="primary">g5326</name>
    <name evidence="3" type="ORF">VP750_LOCUS4556</name>
</gene>
<sequence>MQEKAMWLPFLVLLVAAHSAVAQPQSGTATCQAVVTLSTNWTASAAGPAQLASPPPPPVAFASNTNSNGGSSASSSSASETSYSSTIGDVFTYEPKGGGAIESAGPIGPSITALTVKNGVIVGTDGLPVLLRGIIWSGFQNGTMLEGLQAVKLCGMRRAKPKALDPSQLPPTVKANANFCQAQMLVTSAGTDNATGLFLGSVMVTTTNVGPVAVPTPWTITIANPYYLGVSQVRVFPERQVW</sequence>
<comment type="caution">
    <text evidence="3">The sequence shown here is derived from an EMBL/GenBank/DDBJ whole genome shotgun (WGS) entry which is preliminary data.</text>
</comment>
<evidence type="ECO:0000313" key="3">
    <source>
        <dbReference type="EMBL" id="CAL5222897.1"/>
    </source>
</evidence>
<dbReference type="EMBL" id="CAXHTA020000007">
    <property type="protein sequence ID" value="CAL5222897.1"/>
    <property type="molecule type" value="Genomic_DNA"/>
</dbReference>